<dbReference type="InterPro" id="IPR043128">
    <property type="entry name" value="Rev_trsase/Diguanyl_cyclase"/>
</dbReference>
<dbReference type="GeneID" id="40926103"/>
<dbReference type="KEGG" id="llo:LLO_1883"/>
<feature type="domain" description="Reverse transcriptase" evidence="2">
    <location>
        <begin position="1"/>
        <end position="270"/>
    </location>
</feature>
<proteinExistence type="inferred from homology"/>
<reference evidence="3 4" key="1">
    <citation type="journal article" date="2010" name="PLoS Genet.">
        <title>Analysis of the Legionella longbeachae genome and transcriptome uncovers unique strategies to cause Legionnaires' disease.</title>
        <authorList>
            <person name="Cazalet C."/>
            <person name="Gomez-Valero L."/>
            <person name="Rusniok C."/>
            <person name="Lomma M."/>
            <person name="Dervins-Ravault D."/>
            <person name="Newton H."/>
            <person name="Sansom F."/>
            <person name="Jarraud S."/>
            <person name="Zidane N."/>
            <person name="Ma L."/>
            <person name="Bouchier C."/>
            <person name="Etienne J."/>
            <person name="Hartland E."/>
            <person name="Buchrieser C."/>
        </authorList>
    </citation>
    <scope>NUCLEOTIDE SEQUENCE [LARGE SCALE GENOMIC DNA]</scope>
    <source>
        <strain evidence="3 4">NSW150</strain>
    </source>
</reference>
<dbReference type="Proteomes" id="UP000001060">
    <property type="component" value="Chromosome"/>
</dbReference>
<dbReference type="PANTHER" id="PTHR34047">
    <property type="entry name" value="NUCLEAR INTRON MATURASE 1, MITOCHONDRIAL-RELATED"/>
    <property type="match status" value="1"/>
</dbReference>
<protein>
    <submittedName>
        <fullName evidence="3">Putative reverse transcriptase (RNA-dependent DNA polymerase)</fullName>
    </submittedName>
</protein>
<name>D3HTL9_LEGLN</name>
<gene>
    <name evidence="3" type="ordered locus">LLO_1883</name>
</gene>
<keyword evidence="3" id="KW-0695">RNA-directed DNA polymerase</keyword>
<dbReference type="AlphaFoldDB" id="D3HTL9"/>
<dbReference type="Gene3D" id="3.30.70.270">
    <property type="match status" value="1"/>
</dbReference>
<dbReference type="SUPFAM" id="SSF56672">
    <property type="entry name" value="DNA/RNA polymerases"/>
    <property type="match status" value="1"/>
</dbReference>
<dbReference type="eggNOG" id="COG3344">
    <property type="taxonomic scope" value="Bacteria"/>
</dbReference>
<dbReference type="HOGENOM" id="CLU_902532_0_0_6"/>
<dbReference type="GO" id="GO:0003964">
    <property type="term" value="F:RNA-directed DNA polymerase activity"/>
    <property type="evidence" value="ECO:0007669"/>
    <property type="project" value="UniProtKB-KW"/>
</dbReference>
<organism evidence="3 4">
    <name type="scientific">Legionella longbeachae serogroup 1 (strain NSW150)</name>
    <dbReference type="NCBI Taxonomy" id="661367"/>
    <lineage>
        <taxon>Bacteria</taxon>
        <taxon>Pseudomonadati</taxon>
        <taxon>Pseudomonadota</taxon>
        <taxon>Gammaproteobacteria</taxon>
        <taxon>Legionellales</taxon>
        <taxon>Legionellaceae</taxon>
        <taxon>Legionella</taxon>
    </lineage>
</organism>
<evidence type="ECO:0000259" key="2">
    <source>
        <dbReference type="PROSITE" id="PS50878"/>
    </source>
</evidence>
<dbReference type="STRING" id="661367.LLO_1883"/>
<evidence type="ECO:0000313" key="4">
    <source>
        <dbReference type="Proteomes" id="UP000001060"/>
    </source>
</evidence>
<dbReference type="PROSITE" id="PS50878">
    <property type="entry name" value="RT_POL"/>
    <property type="match status" value="1"/>
</dbReference>
<dbReference type="PANTHER" id="PTHR34047:SF8">
    <property type="entry name" value="PROTEIN YKFC"/>
    <property type="match status" value="1"/>
</dbReference>
<dbReference type="InterPro" id="IPR000477">
    <property type="entry name" value="RT_dom"/>
</dbReference>
<keyword evidence="4" id="KW-1185">Reference proteome</keyword>
<dbReference type="InterPro" id="IPR051083">
    <property type="entry name" value="GrpII_Intron_Splice-Mob/Def"/>
</dbReference>
<keyword evidence="3" id="KW-0548">Nucleotidyltransferase</keyword>
<evidence type="ECO:0000256" key="1">
    <source>
        <dbReference type="ARBA" id="ARBA00034120"/>
    </source>
</evidence>
<sequence>MKKRWDFTPMFQAGQKLFERIRRKKRMASANHDVHLLARTINEWLPQGIQSLIEGTYTPRFLKRYYFKDEMLDQLYLADRVLQNLLLQQLKPTFPYVMNPNCYHVHGPSGVQLAAQRIRETLATKHYKYIIRADIKSYYKSIQHHVLIEDIKRYYFDTKVQLMLEQIVRNPIETPRGYKNPDNGIALRGPLSQFFSALYLKPLDDAFDTLDVTYLRYQDDIIILCHSKRQLERCKRRLMTILKERHLQLSRKKTRIGAIEGGFHFLGINYLEPQSPGSTNVTQDIREMAVNAPLTDDSCLLFNQTGGG</sequence>
<comment type="similarity">
    <text evidence="1">Belongs to the bacterial reverse transcriptase family.</text>
</comment>
<dbReference type="EMBL" id="FN650140">
    <property type="protein sequence ID" value="CBJ12261.1"/>
    <property type="molecule type" value="Genomic_DNA"/>
</dbReference>
<dbReference type="RefSeq" id="WP_012979195.1">
    <property type="nucleotide sequence ID" value="NC_013861.1"/>
</dbReference>
<keyword evidence="3" id="KW-0808">Transferase</keyword>
<accession>D3HTL9</accession>
<evidence type="ECO:0000313" key="3">
    <source>
        <dbReference type="EMBL" id="CBJ12261.1"/>
    </source>
</evidence>
<dbReference type="Pfam" id="PF00078">
    <property type="entry name" value="RVT_1"/>
    <property type="match status" value="1"/>
</dbReference>
<dbReference type="InterPro" id="IPR043502">
    <property type="entry name" value="DNA/RNA_pol_sf"/>
</dbReference>